<feature type="region of interest" description="Disordered" evidence="1">
    <location>
        <begin position="65"/>
        <end position="85"/>
    </location>
</feature>
<keyword evidence="3" id="KW-1185">Reference proteome</keyword>
<evidence type="ECO:0000313" key="3">
    <source>
        <dbReference type="Proteomes" id="UP000663920"/>
    </source>
</evidence>
<accession>A0A975CML8</accession>
<reference evidence="2 3" key="1">
    <citation type="submission" date="2021-03" db="EMBL/GenBank/DDBJ databases">
        <title>Complete genome of Polaribacter_sp.SM13.</title>
        <authorList>
            <person name="Jeong S.W."/>
            <person name="Bae J.W."/>
        </authorList>
    </citation>
    <scope>NUCLEOTIDE SEQUENCE [LARGE SCALE GENOMIC DNA]</scope>
    <source>
        <strain evidence="2 3">SM13</strain>
    </source>
</reference>
<dbReference type="RefSeq" id="WP_208076879.1">
    <property type="nucleotide sequence ID" value="NZ_CP071869.1"/>
</dbReference>
<sequence length="567" mass="64428">MKNSTNKIAKLLKLGMFLFGIILLWSCEKENEVVPNSDLQDKTSTISKISLDAFLEKNNTTTQGIGFKKKKQANNNSKKTNKPSYKISSSTVLSYTNKKGKTTYILPLKKSTKDPSYIYNLVIKKTDNNLEKYIYKYPKDKSKPIEISKIGKTNSHKKASHTHKKGKTCETFTRYRVIPCPCVGHIDPYTCFCAIRPQWFVVGSYQVCTTDNTEPDIEEPDGDSASESDDDTIIFIDNGCRRNREGISECPPAEENPDVSTPFEPLPIVTEEDLLDNNFAFSDALDLTREQQDWINNEKNEAVKDAITSYLQKFALTNNNKFENAKSFAYESILALYTNPLLSLNNIDFDDQIINELTGKLKCVYDNLKSNNLLNKTLEKFDGKKTPVHLLIKEGDLISPRVGVTNYGSTGYFISITFDKSYSNDNPSLEVVSTILHEAIHAEIYRKIKTTSGLYLNSSTNKWELGNGAEVDFPTLFNYYNNYPQNPHHNFMADYYLDAIEQGLRDYAKSIGKTYPDNLYRDLAWGGLMTTNAWNNMFADPVHTENEQKRISKSIKDFKNSGTNECK</sequence>
<name>A0A975CML8_9FLAO</name>
<dbReference type="KEGG" id="pcea:J3359_10815"/>
<dbReference type="Proteomes" id="UP000663920">
    <property type="component" value="Chromosome"/>
</dbReference>
<evidence type="ECO:0000256" key="1">
    <source>
        <dbReference type="SAM" id="MobiDB-lite"/>
    </source>
</evidence>
<dbReference type="EMBL" id="CP071869">
    <property type="protein sequence ID" value="QTE21320.1"/>
    <property type="molecule type" value="Genomic_DNA"/>
</dbReference>
<evidence type="ECO:0000313" key="2">
    <source>
        <dbReference type="EMBL" id="QTE21320.1"/>
    </source>
</evidence>
<proteinExistence type="predicted"/>
<dbReference type="AlphaFoldDB" id="A0A975CML8"/>
<organism evidence="2 3">
    <name type="scientific">Polaribacter cellanae</name>
    <dbReference type="NCBI Taxonomy" id="2818493"/>
    <lineage>
        <taxon>Bacteria</taxon>
        <taxon>Pseudomonadati</taxon>
        <taxon>Bacteroidota</taxon>
        <taxon>Flavobacteriia</taxon>
        <taxon>Flavobacteriales</taxon>
        <taxon>Flavobacteriaceae</taxon>
    </lineage>
</organism>
<protein>
    <submittedName>
        <fullName evidence="2">Uncharacterized protein</fullName>
    </submittedName>
</protein>
<gene>
    <name evidence="2" type="ORF">J3359_10815</name>
</gene>